<name>A0A142ERX4_9BACT</name>
<keyword evidence="3" id="KW-1185">Reference proteome</keyword>
<protein>
    <submittedName>
        <fullName evidence="2">Uncharacterized protein</fullName>
    </submittedName>
</protein>
<sequence length="92" mass="10948">MSSIYFQHEVRKYLQEMRGKIEAVKMNNDDQKFFEDAFSKINSLLEKADRLEKTNERLYREALNQALVIRLKAFLRLDDLIADQAKKNHSNL</sequence>
<dbReference type="KEGG" id="alm:AO498_15605"/>
<dbReference type="RefSeq" id="WP_148660265.1">
    <property type="nucleotide sequence ID" value="NZ_CP012836.1"/>
</dbReference>
<evidence type="ECO:0000313" key="2">
    <source>
        <dbReference type="EMBL" id="AMQ57879.1"/>
    </source>
</evidence>
<dbReference type="AlphaFoldDB" id="A0A142ERX4"/>
<feature type="coiled-coil region" evidence="1">
    <location>
        <begin position="34"/>
        <end position="61"/>
    </location>
</feature>
<reference evidence="2 3" key="2">
    <citation type="journal article" date="2016" name="Genome Announc.">
        <title>Complete Genome Sequence of Algoriphagus sp. Strain M8-2, Isolated from a Brackish Lake.</title>
        <authorList>
            <person name="Muraguchi Y."/>
            <person name="Kushimoto K."/>
            <person name="Ohtsubo Y."/>
            <person name="Suzuki T."/>
            <person name="Dohra H."/>
            <person name="Kimbara K."/>
            <person name="Shintani M."/>
        </authorList>
    </citation>
    <scope>NUCLEOTIDE SEQUENCE [LARGE SCALE GENOMIC DNA]</scope>
    <source>
        <strain evidence="2 3">M8-2</strain>
    </source>
</reference>
<reference evidence="3" key="1">
    <citation type="submission" date="2015-09" db="EMBL/GenBank/DDBJ databases">
        <title>Complete sequence of Algoriphagus sp. M8-2.</title>
        <authorList>
            <person name="Shintani M."/>
        </authorList>
    </citation>
    <scope>NUCLEOTIDE SEQUENCE [LARGE SCALE GENOMIC DNA]</scope>
    <source>
        <strain evidence="3">M8-2</strain>
    </source>
</reference>
<dbReference type="PATRIC" id="fig|1727163.4.peg.3275"/>
<dbReference type="EMBL" id="CP012836">
    <property type="protein sequence ID" value="AMQ57879.1"/>
    <property type="molecule type" value="Genomic_DNA"/>
</dbReference>
<keyword evidence="1" id="KW-0175">Coiled coil</keyword>
<organism evidence="2 3">
    <name type="scientific">Algoriphagus sanaruensis</name>
    <dbReference type="NCBI Taxonomy" id="1727163"/>
    <lineage>
        <taxon>Bacteria</taxon>
        <taxon>Pseudomonadati</taxon>
        <taxon>Bacteroidota</taxon>
        <taxon>Cytophagia</taxon>
        <taxon>Cytophagales</taxon>
        <taxon>Cyclobacteriaceae</taxon>
        <taxon>Algoriphagus</taxon>
    </lineage>
</organism>
<evidence type="ECO:0000313" key="3">
    <source>
        <dbReference type="Proteomes" id="UP000073816"/>
    </source>
</evidence>
<evidence type="ECO:0000256" key="1">
    <source>
        <dbReference type="SAM" id="Coils"/>
    </source>
</evidence>
<dbReference type="Proteomes" id="UP000073816">
    <property type="component" value="Chromosome"/>
</dbReference>
<gene>
    <name evidence="2" type="ORF">AO498_15605</name>
</gene>
<proteinExistence type="predicted"/>
<accession>A0A142ERX4</accession>